<dbReference type="Proteomes" id="UP000317093">
    <property type="component" value="Chromosome"/>
</dbReference>
<dbReference type="Pfam" id="PF06094">
    <property type="entry name" value="GGACT"/>
    <property type="match status" value="1"/>
</dbReference>
<organism evidence="5 6">
    <name type="scientific">Kolteria novifilia</name>
    <dbReference type="NCBI Taxonomy" id="2527975"/>
    <lineage>
        <taxon>Bacteria</taxon>
        <taxon>Pseudomonadati</taxon>
        <taxon>Planctomycetota</taxon>
        <taxon>Planctomycetia</taxon>
        <taxon>Kolteriales</taxon>
        <taxon>Kolteriaceae</taxon>
        <taxon>Kolteria</taxon>
    </lineage>
</organism>
<dbReference type="PANTHER" id="PTHR12935">
    <property type="entry name" value="GAMMA-GLUTAMYLCYCLOTRANSFERASE"/>
    <property type="match status" value="1"/>
</dbReference>
<accession>A0A518BCJ7</accession>
<gene>
    <name evidence="5" type="ORF">Pan216_56010</name>
</gene>
<dbReference type="Gene3D" id="3.10.490.10">
    <property type="entry name" value="Gamma-glutamyl cyclotransferase-like"/>
    <property type="match status" value="1"/>
</dbReference>
<sequence>MKYFAYGSNMFSRRLRKRLDSVIVIGTAILRRHRLTFHKRGRDGSGKCNVVPSAHPDDHVHGVLYLIGDPETIHDLDEIERGYERRHVVIEHHASGVEERATCYFAEPDVIDDELIPFGWYRDFVLAGAHEHDLPPGYRKALSAIPTRKDPHHERRSKALAILGE</sequence>
<proteinExistence type="predicted"/>
<evidence type="ECO:0000313" key="5">
    <source>
        <dbReference type="EMBL" id="QDU64710.1"/>
    </source>
</evidence>
<feature type="domain" description="Gamma-glutamylcyclotransferase AIG2-like" evidence="4">
    <location>
        <begin position="3"/>
        <end position="122"/>
    </location>
</feature>
<dbReference type="GO" id="GO:0003839">
    <property type="term" value="F:gamma-glutamylcyclotransferase activity"/>
    <property type="evidence" value="ECO:0007669"/>
    <property type="project" value="InterPro"/>
</dbReference>
<dbReference type="AlphaFoldDB" id="A0A518BCJ7"/>
<keyword evidence="1" id="KW-0456">Lyase</keyword>
<dbReference type="OrthoDB" id="158990at2"/>
<dbReference type="SUPFAM" id="SSF110857">
    <property type="entry name" value="Gamma-glutamyl cyclotransferase-like"/>
    <property type="match status" value="1"/>
</dbReference>
<evidence type="ECO:0000256" key="2">
    <source>
        <dbReference type="PIRSR" id="PIRSR617939-1"/>
    </source>
</evidence>
<evidence type="ECO:0000256" key="1">
    <source>
        <dbReference type="ARBA" id="ARBA00023239"/>
    </source>
</evidence>
<keyword evidence="6" id="KW-1185">Reference proteome</keyword>
<name>A0A518BCJ7_9BACT</name>
<dbReference type="EMBL" id="CP036279">
    <property type="protein sequence ID" value="QDU64710.1"/>
    <property type="molecule type" value="Genomic_DNA"/>
</dbReference>
<protein>
    <recommendedName>
        <fullName evidence="4">Gamma-glutamylcyclotransferase AIG2-like domain-containing protein</fullName>
    </recommendedName>
</protein>
<feature type="binding site" evidence="3">
    <location>
        <begin position="3"/>
        <end position="8"/>
    </location>
    <ligand>
        <name>substrate</name>
    </ligand>
</feature>
<evidence type="ECO:0000256" key="3">
    <source>
        <dbReference type="PIRSR" id="PIRSR617939-2"/>
    </source>
</evidence>
<evidence type="ECO:0000259" key="4">
    <source>
        <dbReference type="Pfam" id="PF06094"/>
    </source>
</evidence>
<reference evidence="5 6" key="1">
    <citation type="submission" date="2019-02" db="EMBL/GenBank/DDBJ databases">
        <title>Deep-cultivation of Planctomycetes and their phenomic and genomic characterization uncovers novel biology.</title>
        <authorList>
            <person name="Wiegand S."/>
            <person name="Jogler M."/>
            <person name="Boedeker C."/>
            <person name="Pinto D."/>
            <person name="Vollmers J."/>
            <person name="Rivas-Marin E."/>
            <person name="Kohn T."/>
            <person name="Peeters S.H."/>
            <person name="Heuer A."/>
            <person name="Rast P."/>
            <person name="Oberbeckmann S."/>
            <person name="Bunk B."/>
            <person name="Jeske O."/>
            <person name="Meyerdierks A."/>
            <person name="Storesund J.E."/>
            <person name="Kallscheuer N."/>
            <person name="Luecker S."/>
            <person name="Lage O.M."/>
            <person name="Pohl T."/>
            <person name="Merkel B.J."/>
            <person name="Hornburger P."/>
            <person name="Mueller R.-W."/>
            <person name="Bruemmer F."/>
            <person name="Labrenz M."/>
            <person name="Spormann A.M."/>
            <person name="Op den Camp H."/>
            <person name="Overmann J."/>
            <person name="Amann R."/>
            <person name="Jetten M.S.M."/>
            <person name="Mascher T."/>
            <person name="Medema M.H."/>
            <person name="Devos D.P."/>
            <person name="Kaster A.-K."/>
            <person name="Ovreas L."/>
            <person name="Rohde M."/>
            <person name="Galperin M.Y."/>
            <person name="Jogler C."/>
        </authorList>
    </citation>
    <scope>NUCLEOTIDE SEQUENCE [LARGE SCALE GENOMIC DNA]</scope>
    <source>
        <strain evidence="5 6">Pan216</strain>
    </source>
</reference>
<dbReference type="CDD" id="cd06661">
    <property type="entry name" value="GGCT_like"/>
    <property type="match status" value="1"/>
</dbReference>
<dbReference type="InterPro" id="IPR036568">
    <property type="entry name" value="GGCT-like_sf"/>
</dbReference>
<dbReference type="RefSeq" id="WP_145263095.1">
    <property type="nucleotide sequence ID" value="NZ_CP036279.1"/>
</dbReference>
<dbReference type="KEGG" id="knv:Pan216_56010"/>
<dbReference type="PANTHER" id="PTHR12935:SF0">
    <property type="entry name" value="GAMMA-GLUTAMYLCYCLOTRANSFERASE"/>
    <property type="match status" value="1"/>
</dbReference>
<evidence type="ECO:0000313" key="6">
    <source>
        <dbReference type="Proteomes" id="UP000317093"/>
    </source>
</evidence>
<dbReference type="InterPro" id="IPR009288">
    <property type="entry name" value="AIG2-like_dom"/>
</dbReference>
<dbReference type="InterPro" id="IPR013024">
    <property type="entry name" value="GGCT-like"/>
</dbReference>
<dbReference type="InterPro" id="IPR017939">
    <property type="entry name" value="G-Glutamylcylcotransferase"/>
</dbReference>
<feature type="binding site" evidence="3">
    <location>
        <position position="121"/>
    </location>
    <ligand>
        <name>substrate</name>
    </ligand>
</feature>
<feature type="active site" description="Proton acceptor" evidence="2">
    <location>
        <position position="80"/>
    </location>
</feature>